<sequence>MAHVNLLPWREIARQRAKQKFGIQAFIALLIAAGIVFIAYSVIQDYKQQQQARNQFLTAQIAILDQQIAEIQEINKKKDLIVNRMELIQSLHRDRNTAIQMLNELSERTPDGVHILSLEKRGDRLSLRGRSVSNNRVSEFLREMSDSDVFNNPELREISTDAEGGDGPTRYSAFSLSVSLAKEGTTPSVNQGGR</sequence>
<evidence type="ECO:0000256" key="2">
    <source>
        <dbReference type="SAM" id="Phobius"/>
    </source>
</evidence>
<protein>
    <submittedName>
        <fullName evidence="3">Pilus assembly protein PilN</fullName>
    </submittedName>
</protein>
<dbReference type="Proteomes" id="UP000287198">
    <property type="component" value="Unassembled WGS sequence"/>
</dbReference>
<dbReference type="InterPro" id="IPR007813">
    <property type="entry name" value="PilN"/>
</dbReference>
<comment type="caution">
    <text evidence="3">The sequence shown here is derived from an EMBL/GenBank/DDBJ whole genome shotgun (WGS) entry which is preliminary data.</text>
</comment>
<accession>A0A432XT40</accession>
<dbReference type="GO" id="GO:0043683">
    <property type="term" value="P:type IV pilus assembly"/>
    <property type="evidence" value="ECO:0007669"/>
    <property type="project" value="TreeGrafter"/>
</dbReference>
<dbReference type="OrthoDB" id="5296173at2"/>
<keyword evidence="2" id="KW-0812">Transmembrane</keyword>
<proteinExistence type="predicted"/>
<dbReference type="EMBL" id="PIPW01000003">
    <property type="protein sequence ID" value="RUO51882.1"/>
    <property type="molecule type" value="Genomic_DNA"/>
</dbReference>
<feature type="coiled-coil region" evidence="1">
    <location>
        <begin position="47"/>
        <end position="108"/>
    </location>
</feature>
<dbReference type="GO" id="GO:0043107">
    <property type="term" value="P:type IV pilus-dependent motility"/>
    <property type="evidence" value="ECO:0007669"/>
    <property type="project" value="TreeGrafter"/>
</dbReference>
<dbReference type="AlphaFoldDB" id="A0A432XT40"/>
<name>A0A432XT40_9GAMM</name>
<dbReference type="PANTHER" id="PTHR40278:SF2">
    <property type="entry name" value="TYPE IV PILUS INNER MEMBRANE COMPONENT PILN"/>
    <property type="match status" value="1"/>
</dbReference>
<keyword evidence="1" id="KW-0175">Coiled coil</keyword>
<evidence type="ECO:0000313" key="3">
    <source>
        <dbReference type="EMBL" id="RUO51882.1"/>
    </source>
</evidence>
<evidence type="ECO:0000256" key="1">
    <source>
        <dbReference type="SAM" id="Coils"/>
    </source>
</evidence>
<dbReference type="RefSeq" id="WP_126763986.1">
    <property type="nucleotide sequence ID" value="NZ_JBHLTZ010000010.1"/>
</dbReference>
<dbReference type="Pfam" id="PF05137">
    <property type="entry name" value="PilN"/>
    <property type="match status" value="1"/>
</dbReference>
<feature type="transmembrane region" description="Helical" evidence="2">
    <location>
        <begin position="21"/>
        <end position="43"/>
    </location>
</feature>
<keyword evidence="2" id="KW-0472">Membrane</keyword>
<organism evidence="3 4">
    <name type="scientific">Pseudidiomarina halophila</name>
    <dbReference type="NCBI Taxonomy" id="1449799"/>
    <lineage>
        <taxon>Bacteria</taxon>
        <taxon>Pseudomonadati</taxon>
        <taxon>Pseudomonadota</taxon>
        <taxon>Gammaproteobacteria</taxon>
        <taxon>Alteromonadales</taxon>
        <taxon>Idiomarinaceae</taxon>
        <taxon>Pseudidiomarina</taxon>
    </lineage>
</organism>
<dbReference type="InterPro" id="IPR052534">
    <property type="entry name" value="Extracell_DNA_Util/SecSys_Comp"/>
</dbReference>
<keyword evidence="2" id="KW-1133">Transmembrane helix</keyword>
<evidence type="ECO:0000313" key="4">
    <source>
        <dbReference type="Proteomes" id="UP000287198"/>
    </source>
</evidence>
<dbReference type="PANTHER" id="PTHR40278">
    <property type="entry name" value="DNA UTILIZATION PROTEIN HOFN"/>
    <property type="match status" value="1"/>
</dbReference>
<gene>
    <name evidence="3" type="ORF">CWI69_09555</name>
</gene>
<reference evidence="4" key="1">
    <citation type="journal article" date="2018" name="Front. Microbiol.">
        <title>Genome-Based Analysis Reveals the Taxonomy and Diversity of the Family Idiomarinaceae.</title>
        <authorList>
            <person name="Liu Y."/>
            <person name="Lai Q."/>
            <person name="Shao Z."/>
        </authorList>
    </citation>
    <scope>NUCLEOTIDE SEQUENCE [LARGE SCALE GENOMIC DNA]</scope>
    <source>
        <strain evidence="4">BH195</strain>
    </source>
</reference>
<keyword evidence="4" id="KW-1185">Reference proteome</keyword>